<evidence type="ECO:0000256" key="1">
    <source>
        <dbReference type="SAM" id="MobiDB-lite"/>
    </source>
</evidence>
<gene>
    <name evidence="5" type="ORF">EBH_0015080</name>
</gene>
<feature type="transmembrane region" description="Helical" evidence="2">
    <location>
        <begin position="1700"/>
        <end position="1720"/>
    </location>
</feature>
<evidence type="ECO:0000313" key="6">
    <source>
        <dbReference type="Proteomes" id="UP000030750"/>
    </source>
</evidence>
<feature type="compositionally biased region" description="Low complexity" evidence="1">
    <location>
        <begin position="761"/>
        <end position="779"/>
    </location>
</feature>
<dbReference type="Gene3D" id="3.40.710.10">
    <property type="entry name" value="DD-peptidase/beta-lactamase superfamily"/>
    <property type="match status" value="2"/>
</dbReference>
<feature type="transmembrane region" description="Helical" evidence="2">
    <location>
        <begin position="1510"/>
        <end position="1529"/>
    </location>
</feature>
<dbReference type="EMBL" id="HG710646">
    <property type="protein sequence ID" value="CDJ47204.1"/>
    <property type="molecule type" value="Genomic_DNA"/>
</dbReference>
<feature type="compositionally biased region" description="Low complexity" evidence="1">
    <location>
        <begin position="691"/>
        <end position="702"/>
    </location>
</feature>
<feature type="domain" description="Beta-lactamase-related" evidence="3">
    <location>
        <begin position="494"/>
        <end position="573"/>
    </location>
</feature>
<sequence>MESALFYAQTAATQPVFRLARPKQTAAFHTLWCWSNVYVGWKVAQARSRALPQDKQAAYWEQRHEHFANLVWDNIKELKGWWVKVGQFLSTRSDLLPQQYIHHLIKLQDMMPTTPYAVIEKTLQTELGDLNEIFSKIEEKPLASASIGQVHRAWLKDGTAVVVKVQHADVESLLMHDMANLKQLSWAFGLLEQGMNFAPILEEWQKAASKELDFRFEYAHQTRAYEAAQRSGIGVVIPKCYPNLVTKSVMVMEFIDGFKVTDVEKLDQYGIDRRELMYKLCDSFAYQIHIDGLFNGDPHPGNILVCIDPVTKEAKPVILDWGLVKEFDSKGQTAFSKLVYSVASMDVMGLMEAFEHMGFMFKEGKGAVVDPEIYMEALRVAFREGEVEKNETEALHKAAGETVQAAVKAGVTRKKIQEANPLEDWPKDIIFFVRVASLLHGLCVQLKVHIPFLQIMVRRAQECLFNRYQPPSPLIYTHFLGGRGAAKCSLHQRLNRLLKGLVERKLVLGCQVAVCFEGEMIIDAAIGQMGPVDTRPVTPDSLFCGYCTAKGLLSTALLQLVSSGELELDDAVSSCEMVRIVEDAAPASPPGAWGRYAYLTYGWAVSELVRCVSGMSIDAFVQERLLEPLGLKSEIFIRVPQETEQSSSPAERPQQTSAGAAKDSKTSSPPMKPAAAPSSARQRSTDSMRMVSSSQHAVHVSSTLELQHSSLSKGRGPSPLAERLAAAGFSGNNKPVPSSGRSKTLDSLRSSHDADTATHASSSVNGGSQQQQQGNRSGSLLLPGSQTPRRDDYGDAVHDAEAWARGSTENHLSSNTSSRSPHLVSTPKTDELSPERESSRDRSVLSPSLEHKVAPSEPSSQRNIEADDGPSERSRCNSSSSSKCSAPVPGSSQGAEKGQLSAFPKEVEIVTADTPLLWRLTSARRKISFNPMTQQEVLQRLKETQGKLEGENEQGDGVQSSFQTRRHIASAMRRRRRCLMNVKGNSGPLEHMREAQICNTRSAESLPDVFSRTRAVRQAEDDRQKSEEEGGLSQSDVVTEGLRTPDSDSDSQGVASPAPGAAPRVSVLELIRTKPHVMDPLIYDSHRIVHQLIPPSNCRCTARALARFYAALGEGQIISKPLLDAARVAHTVDPTLEALLLTGGGSRTWGLGYQLYDCAYLSPPGWGGARPGQGTHTGASFLHSRFSSVGDFITRRIRRSRDTGIFGCGGSSSSAVQHPDVEALLRDRGLSSSHPWGATLGLKPRGVVGLGHGDVGGSVAVCFPEMNLSISILLNDVLTGPEASQIILEFVLKCFGLQPKWQTQVSINEVLENLTPPPTQSHPRRRLARPTIRESVISASKGHAQRIPSDVYDENDMNDTTAPVGAHKCRAQMALVGAFLIHLTLGSLHAFGNIAPLIIAYMRLLQPTASLRYHDGLILYVSAVLVQGIAGFFGGRLHRALGPSKATLLGGSVMSIGLVMSALTLHSCFLFCLSFGVVTAIGSGLCYPVPLTCALEWQPDKKGTVSCVIFLGRSLSVCLLCPMHSLFLFRATQPSLLAFVSPLGGADGAATAPEVYVSDTEVLHRLPALFLLMAGGCLVLQAVGAALLSDPPPLPMDSHERRKLIEEIRSPSPSTAASLLSSFVLTPQDLCSSPSFWLLFMMLFFSWQSVLVAAYMWKIVPFAFIHKVSPSTYMDPAEHSLLPATSFTEGISNWQSVTDLQLSTIGAVAGALCVAGRLVWGYIGNKAGNKRAIIIMNLCMAALLVTFMNSSMTSPRNFGVWLALLNACHGGLFSLLPSLTSDLFGHKNFGPVFSLLFAARLCAAACICILTKVVLELTDGVTLCMTLAGCHVLCAGLALAFHPTEALPNPYKLVMT</sequence>
<feature type="region of interest" description="Disordered" evidence="1">
    <location>
        <begin position="641"/>
        <end position="793"/>
    </location>
</feature>
<dbReference type="InterPro" id="IPR051130">
    <property type="entry name" value="Mito_struct-func_regulator"/>
</dbReference>
<feature type="region of interest" description="Disordered" evidence="1">
    <location>
        <begin position="805"/>
        <end position="899"/>
    </location>
</feature>
<dbReference type="Gene3D" id="1.20.1250.20">
    <property type="entry name" value="MFS general substrate transporter like domains"/>
    <property type="match status" value="1"/>
</dbReference>
<feature type="region of interest" description="Disordered" evidence="1">
    <location>
        <begin position="1009"/>
        <end position="1060"/>
    </location>
</feature>
<dbReference type="PANTHER" id="PTHR43173:SF3">
    <property type="entry name" value="ABC1 FAMILY PROTEIN"/>
    <property type="match status" value="1"/>
</dbReference>
<keyword evidence="2" id="KW-1133">Transmembrane helix</keyword>
<protein>
    <submittedName>
        <fullName evidence="5">ABC1 family beta-lactamase, putative</fullName>
    </submittedName>
</protein>
<dbReference type="Proteomes" id="UP000030750">
    <property type="component" value="Unassembled WGS sequence"/>
</dbReference>
<dbReference type="Pfam" id="PF07690">
    <property type="entry name" value="MFS_1"/>
    <property type="match status" value="1"/>
</dbReference>
<name>U6LF61_9EIME</name>
<evidence type="ECO:0000313" key="5">
    <source>
        <dbReference type="EMBL" id="CDJ47204.1"/>
    </source>
</evidence>
<dbReference type="SUPFAM" id="SSF103473">
    <property type="entry name" value="MFS general substrate transporter"/>
    <property type="match status" value="1"/>
</dbReference>
<dbReference type="InterPro" id="IPR011701">
    <property type="entry name" value="MFS"/>
</dbReference>
<keyword evidence="2" id="KW-0472">Membrane</keyword>
<feature type="compositionally biased region" description="Basic and acidic residues" evidence="1">
    <location>
        <begin position="1017"/>
        <end position="1028"/>
    </location>
</feature>
<reference evidence="5" key="2">
    <citation type="submission" date="2013-10" db="EMBL/GenBank/DDBJ databases">
        <authorList>
            <person name="Aslett M."/>
        </authorList>
    </citation>
    <scope>NUCLEOTIDE SEQUENCE [LARGE SCALE GENOMIC DNA]</scope>
    <source>
        <strain evidence="5">Houghton</strain>
    </source>
</reference>
<evidence type="ECO:0000256" key="2">
    <source>
        <dbReference type="SAM" id="Phobius"/>
    </source>
</evidence>
<dbReference type="PANTHER" id="PTHR43173">
    <property type="entry name" value="ABC1 FAMILY PROTEIN"/>
    <property type="match status" value="1"/>
</dbReference>
<dbReference type="SUPFAM" id="SSF56601">
    <property type="entry name" value="beta-lactamase/transpeptidase-like"/>
    <property type="match status" value="2"/>
</dbReference>
<evidence type="ECO:0000259" key="3">
    <source>
        <dbReference type="Pfam" id="PF00144"/>
    </source>
</evidence>
<dbReference type="SUPFAM" id="SSF56112">
    <property type="entry name" value="Protein kinase-like (PK-like)"/>
    <property type="match status" value="1"/>
</dbReference>
<proteinExistence type="predicted"/>
<dbReference type="CDD" id="cd05121">
    <property type="entry name" value="ABC1_ADCK3-like"/>
    <property type="match status" value="1"/>
</dbReference>
<dbReference type="OrthoDB" id="427480at2759"/>
<feature type="compositionally biased region" description="Low complexity" evidence="1">
    <location>
        <begin position="667"/>
        <end position="680"/>
    </location>
</feature>
<reference evidence="5" key="1">
    <citation type="submission" date="2013-10" db="EMBL/GenBank/DDBJ databases">
        <title>Genomic analysis of the causative agents of coccidiosis in chickens.</title>
        <authorList>
            <person name="Reid A.J."/>
            <person name="Blake D."/>
            <person name="Billington K."/>
            <person name="Browne H."/>
            <person name="Dunn M."/>
            <person name="Hung S."/>
            <person name="Kawahara F."/>
            <person name="Miranda-Saavedra D."/>
            <person name="Mourier T."/>
            <person name="Nagra H."/>
            <person name="Otto T.D."/>
            <person name="Rawlings N."/>
            <person name="Sanchez A."/>
            <person name="Sanders M."/>
            <person name="Subramaniam C."/>
            <person name="Tay Y."/>
            <person name="Dear P."/>
            <person name="Doerig C."/>
            <person name="Gruber A."/>
            <person name="Parkinson J."/>
            <person name="Shirley M."/>
            <person name="Wan K.L."/>
            <person name="Berriman M."/>
            <person name="Tomley F."/>
            <person name="Pain A."/>
        </authorList>
    </citation>
    <scope>NUCLEOTIDE SEQUENCE [LARGE SCALE GENOMIC DNA]</scope>
    <source>
        <strain evidence="5">Houghton</strain>
    </source>
</reference>
<feature type="compositionally biased region" description="Polar residues" evidence="1">
    <location>
        <begin position="642"/>
        <end position="658"/>
    </location>
</feature>
<feature type="transmembrane region" description="Helical" evidence="2">
    <location>
        <begin position="1758"/>
        <end position="1780"/>
    </location>
</feature>
<keyword evidence="6" id="KW-1185">Reference proteome</keyword>
<dbReference type="InterPro" id="IPR036259">
    <property type="entry name" value="MFS_trans_sf"/>
</dbReference>
<feature type="compositionally biased region" description="Polar residues" evidence="1">
    <location>
        <begin position="730"/>
        <end position="742"/>
    </location>
</feature>
<accession>U6LF61</accession>
<dbReference type="InterPro" id="IPR012338">
    <property type="entry name" value="Beta-lactam/transpept-like"/>
</dbReference>
<dbReference type="InterPro" id="IPR001466">
    <property type="entry name" value="Beta-lactam-related"/>
</dbReference>
<dbReference type="GO" id="GO:0022857">
    <property type="term" value="F:transmembrane transporter activity"/>
    <property type="evidence" value="ECO:0007669"/>
    <property type="project" value="InterPro"/>
</dbReference>
<feature type="transmembrane region" description="Helical" evidence="2">
    <location>
        <begin position="1732"/>
        <end position="1752"/>
    </location>
</feature>
<feature type="compositionally biased region" description="Basic and acidic residues" evidence="1">
    <location>
        <begin position="743"/>
        <end position="756"/>
    </location>
</feature>
<evidence type="ECO:0000259" key="4">
    <source>
        <dbReference type="Pfam" id="PF03109"/>
    </source>
</evidence>
<dbReference type="VEuPathDB" id="ToxoDB:EBH_0015080"/>
<dbReference type="Pfam" id="PF03109">
    <property type="entry name" value="ABC1"/>
    <property type="match status" value="1"/>
</dbReference>
<feature type="transmembrane region" description="Helical" evidence="2">
    <location>
        <begin position="1637"/>
        <end position="1657"/>
    </location>
</feature>
<dbReference type="InterPro" id="IPR011009">
    <property type="entry name" value="Kinase-like_dom_sf"/>
</dbReference>
<feature type="transmembrane region" description="Helical" evidence="2">
    <location>
        <begin position="1446"/>
        <end position="1463"/>
    </location>
</feature>
<keyword evidence="2" id="KW-0812">Transmembrane</keyword>
<feature type="transmembrane region" description="Helical" evidence="2">
    <location>
        <begin position="1379"/>
        <end position="1405"/>
    </location>
</feature>
<feature type="transmembrane region" description="Helical" evidence="2">
    <location>
        <begin position="1568"/>
        <end position="1588"/>
    </location>
</feature>
<feature type="domain" description="Beta-lactamase-related" evidence="3">
    <location>
        <begin position="576"/>
        <end position="659"/>
    </location>
</feature>
<feature type="compositionally biased region" description="Polar residues" evidence="1">
    <location>
        <begin position="807"/>
        <end position="820"/>
    </location>
</feature>
<feature type="domain" description="ABC1 atypical kinase-like" evidence="4">
    <location>
        <begin position="106"/>
        <end position="352"/>
    </location>
</feature>
<feature type="transmembrane region" description="Helical" evidence="2">
    <location>
        <begin position="1792"/>
        <end position="1814"/>
    </location>
</feature>
<dbReference type="Pfam" id="PF00144">
    <property type="entry name" value="Beta-lactamase"/>
    <property type="match status" value="2"/>
</dbReference>
<feature type="transmembrane region" description="Helical" evidence="2">
    <location>
        <begin position="1470"/>
        <end position="1490"/>
    </location>
</feature>
<feature type="transmembrane region" description="Helical" evidence="2">
    <location>
        <begin position="1417"/>
        <end position="1434"/>
    </location>
</feature>
<organism evidence="5 6">
    <name type="scientific">Eimeria brunetti</name>
    <dbReference type="NCBI Taxonomy" id="51314"/>
    <lineage>
        <taxon>Eukaryota</taxon>
        <taxon>Sar</taxon>
        <taxon>Alveolata</taxon>
        <taxon>Apicomplexa</taxon>
        <taxon>Conoidasida</taxon>
        <taxon>Coccidia</taxon>
        <taxon>Eucoccidiorida</taxon>
        <taxon>Eimeriorina</taxon>
        <taxon>Eimeriidae</taxon>
        <taxon>Eimeria</taxon>
    </lineage>
</organism>
<feature type="compositionally biased region" description="Low complexity" evidence="1">
    <location>
        <begin position="876"/>
        <end position="892"/>
    </location>
</feature>
<feature type="compositionally biased region" description="Polar residues" evidence="1">
    <location>
        <begin position="703"/>
        <end position="712"/>
    </location>
</feature>
<feature type="transmembrane region" description="Helical" evidence="2">
    <location>
        <begin position="1820"/>
        <end position="1841"/>
    </location>
</feature>
<feature type="compositionally biased region" description="Basic and acidic residues" evidence="1">
    <location>
        <begin position="828"/>
        <end position="854"/>
    </location>
</feature>
<dbReference type="InterPro" id="IPR004147">
    <property type="entry name" value="ABC1_dom"/>
</dbReference>